<protein>
    <submittedName>
        <fullName evidence="4">HLH domain-containing protein</fullName>
    </submittedName>
</protein>
<dbReference type="PROSITE" id="PS00018">
    <property type="entry name" value="EF_HAND_1"/>
    <property type="match status" value="1"/>
</dbReference>
<dbReference type="AlphaFoldDB" id="A0A2A6BQ58"/>
<accession>A0A8R1U4N5</accession>
<dbReference type="Proteomes" id="UP000005239">
    <property type="component" value="Unassembled WGS sequence"/>
</dbReference>
<dbReference type="Pfam" id="PF13499">
    <property type="entry name" value="EF-hand_7"/>
    <property type="match status" value="1"/>
</dbReference>
<keyword evidence="3" id="KW-0106">Calcium</keyword>
<dbReference type="GO" id="GO:0005509">
    <property type="term" value="F:calcium ion binding"/>
    <property type="evidence" value="ECO:0007669"/>
    <property type="project" value="InterPro"/>
</dbReference>
<dbReference type="Gene3D" id="1.10.238.10">
    <property type="entry name" value="EF-hand"/>
    <property type="match status" value="1"/>
</dbReference>
<evidence type="ECO:0000313" key="4">
    <source>
        <dbReference type="EnsemblMetazoa" id="PPA02628.1"/>
    </source>
</evidence>
<dbReference type="OrthoDB" id="26525at2759"/>
<gene>
    <name evidence="4" type="primary">WBGene00092182</name>
</gene>
<dbReference type="InterPro" id="IPR002048">
    <property type="entry name" value="EF_hand_dom"/>
</dbReference>
<evidence type="ECO:0000256" key="3">
    <source>
        <dbReference type="ARBA" id="ARBA00022837"/>
    </source>
</evidence>
<accession>A0A2A6BQ58</accession>
<keyword evidence="5" id="KW-1185">Reference proteome</keyword>
<dbReference type="InterPro" id="IPR011992">
    <property type="entry name" value="EF-hand-dom_pair"/>
</dbReference>
<dbReference type="PANTHER" id="PTHR23050">
    <property type="entry name" value="CALCIUM BINDING PROTEIN"/>
    <property type="match status" value="1"/>
</dbReference>
<dbReference type="InterPro" id="IPR018247">
    <property type="entry name" value="EF_Hand_1_Ca_BS"/>
</dbReference>
<dbReference type="CDD" id="cd00051">
    <property type="entry name" value="EFh"/>
    <property type="match status" value="2"/>
</dbReference>
<reference evidence="4" key="2">
    <citation type="submission" date="2022-06" db="UniProtKB">
        <authorList>
            <consortium name="EnsemblMetazoa"/>
        </authorList>
    </citation>
    <scope>IDENTIFICATION</scope>
    <source>
        <strain evidence="4">PS312</strain>
    </source>
</reference>
<organism evidence="4 5">
    <name type="scientific">Pristionchus pacificus</name>
    <name type="common">Parasitic nematode worm</name>
    <dbReference type="NCBI Taxonomy" id="54126"/>
    <lineage>
        <taxon>Eukaryota</taxon>
        <taxon>Metazoa</taxon>
        <taxon>Ecdysozoa</taxon>
        <taxon>Nematoda</taxon>
        <taxon>Chromadorea</taxon>
        <taxon>Rhabditida</taxon>
        <taxon>Rhabditina</taxon>
        <taxon>Diplogasteromorpha</taxon>
        <taxon>Diplogasteroidea</taxon>
        <taxon>Neodiplogasteridae</taxon>
        <taxon>Pristionchus</taxon>
    </lineage>
</organism>
<name>A0A2A6BQ58_PRIPA</name>
<dbReference type="InterPro" id="IPR050145">
    <property type="entry name" value="Centrin_CML-like"/>
</dbReference>
<sequence length="506" mass="57574">MSFSSEEFSGLVHNFEGKGNNANCVCSIEKIRLSDGFDLPNKFPTGTIITIRYENDANCGSCISDIRMYNEKSEDLYPDPRLHDFPLRIKVSNDGKFPVESDMKRDGQIDCRVRSQTYLERNPKLDSIWRIDIVKISSNDVRVFFQGYPAASIHSSHSLDGIRSLMLYSDIAGGEQYIDVIYPNSLIPSLSVESWQNGGRESSSHIVVNIGSFPIGARYRFVTFMNSYDNTNTYRYVGLRLKHHRMKTPVAIMQSWHESHQRISIHSKEEYDNYSKNMMTCFDGNGLGDLAHFDLTRVGWSRVKIRLFHVRTSKIECELSLPQMGRDLDQALQLEMVHLFSISTSLISLFPVEGDSPFLTLTSTMPLPSGLIDEYRQQFSQIDQDSSGFVSQEELQSLLIQMGHTEGSVKEKFREMDVDGDRKVSFDEFIGLMERLALGRDACELEEVFKLADDEGMGFIGYDALKSILVDIIGSEERVSRGLRALRVNEDEHIDCEQFIEIANSI</sequence>
<dbReference type="EnsemblMetazoa" id="PPA02628.1">
    <property type="protein sequence ID" value="PPA02628.1"/>
    <property type="gene ID" value="WBGene00092182"/>
</dbReference>
<keyword evidence="1" id="KW-0479">Metal-binding</keyword>
<dbReference type="SUPFAM" id="SSF47473">
    <property type="entry name" value="EF-hand"/>
    <property type="match status" value="1"/>
</dbReference>
<dbReference type="PROSITE" id="PS50222">
    <property type="entry name" value="EF_HAND_2"/>
    <property type="match status" value="1"/>
</dbReference>
<proteinExistence type="predicted"/>
<keyword evidence="2" id="KW-0677">Repeat</keyword>
<evidence type="ECO:0000313" key="5">
    <source>
        <dbReference type="Proteomes" id="UP000005239"/>
    </source>
</evidence>
<dbReference type="FunFam" id="1.10.238.10:FF:000336">
    <property type="entry name" value="HLH domain-containing protein"/>
    <property type="match status" value="1"/>
</dbReference>
<dbReference type="SMART" id="SM00054">
    <property type="entry name" value="EFh"/>
    <property type="match status" value="3"/>
</dbReference>
<reference evidence="5" key="1">
    <citation type="journal article" date="2008" name="Nat. Genet.">
        <title>The Pristionchus pacificus genome provides a unique perspective on nematode lifestyle and parasitism.</title>
        <authorList>
            <person name="Dieterich C."/>
            <person name="Clifton S.W."/>
            <person name="Schuster L.N."/>
            <person name="Chinwalla A."/>
            <person name="Delehaunty K."/>
            <person name="Dinkelacker I."/>
            <person name="Fulton L."/>
            <person name="Fulton R."/>
            <person name="Godfrey J."/>
            <person name="Minx P."/>
            <person name="Mitreva M."/>
            <person name="Roeseler W."/>
            <person name="Tian H."/>
            <person name="Witte H."/>
            <person name="Yang S.P."/>
            <person name="Wilson R.K."/>
            <person name="Sommer R.J."/>
        </authorList>
    </citation>
    <scope>NUCLEOTIDE SEQUENCE [LARGE SCALE GENOMIC DNA]</scope>
    <source>
        <strain evidence="5">PS312</strain>
    </source>
</reference>
<evidence type="ECO:0000256" key="2">
    <source>
        <dbReference type="ARBA" id="ARBA00022737"/>
    </source>
</evidence>
<evidence type="ECO:0000256" key="1">
    <source>
        <dbReference type="ARBA" id="ARBA00022723"/>
    </source>
</evidence>